<dbReference type="SMR" id="A0A2V2VMA0"/>
<dbReference type="AlphaFoldDB" id="A0A2V2VMA0"/>
<dbReference type="GO" id="GO:0005634">
    <property type="term" value="C:nucleus"/>
    <property type="evidence" value="ECO:0007669"/>
    <property type="project" value="TreeGrafter"/>
</dbReference>
<dbReference type="Proteomes" id="UP000246078">
    <property type="component" value="Unassembled WGS sequence"/>
</dbReference>
<dbReference type="EC" id="3.4.19.12" evidence="3"/>
<comment type="catalytic activity">
    <reaction evidence="1">
        <text>Thiol-dependent hydrolysis of ester, thioester, amide, peptide and isopeptide bonds formed by the C-terminal Gly of ubiquitin (a 76-residue protein attached to proteins as an intracellular targeting signal).</text>
        <dbReference type="EC" id="3.4.19.12"/>
    </reaction>
</comment>
<dbReference type="InterPro" id="IPR016024">
    <property type="entry name" value="ARM-type_fold"/>
</dbReference>
<dbReference type="InterPro" id="IPR018200">
    <property type="entry name" value="USP_CS"/>
</dbReference>
<evidence type="ECO:0000313" key="11">
    <source>
        <dbReference type="Proteomes" id="UP000246078"/>
    </source>
</evidence>
<dbReference type="EMBL" id="PRFC01000242">
    <property type="protein sequence ID" value="PWU97567.1"/>
    <property type="molecule type" value="Genomic_DNA"/>
</dbReference>
<gene>
    <name evidence="10" type="ORF">C3747_242g50</name>
</gene>
<comment type="caution">
    <text evidence="10">The sequence shown here is derived from an EMBL/GenBank/DDBJ whole genome shotgun (WGS) entry which is preliminary data.</text>
</comment>
<proteinExistence type="inferred from homology"/>
<protein>
    <recommendedName>
        <fullName evidence="3">ubiquitinyl hydrolase 1</fullName>
        <ecNumber evidence="3">3.4.19.12</ecNumber>
    </recommendedName>
</protein>
<dbReference type="OMA" id="GFGHYFC"/>
<evidence type="ECO:0000256" key="6">
    <source>
        <dbReference type="ARBA" id="ARBA00022801"/>
    </source>
</evidence>
<dbReference type="VEuPathDB" id="TriTrypDB:TcYC6_0067760"/>
<dbReference type="InterPro" id="IPR024729">
    <property type="entry name" value="USP7_ICP0-binding_dom"/>
</dbReference>
<dbReference type="GO" id="GO:0016579">
    <property type="term" value="P:protein deubiquitination"/>
    <property type="evidence" value="ECO:0007669"/>
    <property type="project" value="InterPro"/>
</dbReference>
<accession>A0A2V2VMA0</accession>
<dbReference type="InterPro" id="IPR001394">
    <property type="entry name" value="Peptidase_C19_UCH"/>
</dbReference>
<dbReference type="PROSITE" id="PS50235">
    <property type="entry name" value="USP_3"/>
    <property type="match status" value="1"/>
</dbReference>
<dbReference type="PROSITE" id="PS00972">
    <property type="entry name" value="USP_1"/>
    <property type="match status" value="1"/>
</dbReference>
<dbReference type="GO" id="GO:0004843">
    <property type="term" value="F:cysteine-type deubiquitinase activity"/>
    <property type="evidence" value="ECO:0007669"/>
    <property type="project" value="UniProtKB-EC"/>
</dbReference>
<dbReference type="Pfam" id="PF12436">
    <property type="entry name" value="USP7_ICP0_bdg"/>
    <property type="match status" value="1"/>
</dbReference>
<dbReference type="InterPro" id="IPR050164">
    <property type="entry name" value="Peptidase_C19"/>
</dbReference>
<evidence type="ECO:0000256" key="2">
    <source>
        <dbReference type="ARBA" id="ARBA00009085"/>
    </source>
</evidence>
<sequence length="1166" mass="134165">MLNVLDIVRHVFWNDQLFDRDLLPPEADLEKCQTTLADLATMTGAERIAVFRECGIHNSLHPVFLRALQRLTAIHGSGKIADNYMLHHHLSAHNWSPSLSSAHLLGYSFVNSEAFSTEKVDGPIPRPKGKMVLDSGGAISKTKYNGLLNQGATCYLNSLLQALFHISEFRWTIYQMPTGEEAEEKNDTGVKRTKSIPYALQRLFCLLQRGNEAVDTTELTESFGWSSTDSFIQHDVHEMTCKLLDNLENKLNHVQQSEKGDHSSHTKNNAISQLFVGVLENFVCVDEVGYHGSREELFYDLQLVVKNTTDIYTSFERFFQVEVLDGKNKYCLENNGKKSYHRAEKGVRLKLTPPILLLHLARFDYDIERGETKVLSRWDYYNNLDLSKYMPHASKEDTDYTLCSVLVHSGSDAGFGHYFCFLRCSDAWYRFNDEDVSPASLREVFGANFGGFKLNYWGSEVPNTTNAYMLVYIRTSQIGHLLRSIGPEDVPWHVVRQLEWEQKEYERLLKERAEDHLYGKIYFIQPNDIEEEHEFLSCRRPQGKQFPTNTTFRVLLSTEALPAFQSFVEKQIGIPISEQLLWYPSERGENGHVFLHKQVIQGVTVSDILCGEKDCCVFVVTPSTVNYIEADGIEEGDSVKYDLLHHKLYIPLHLKVVFLGCTVLAYKKRVTSAKAIQLMEPFIRKRITEIPADVNLRPNHHLTGGGSKCTIDPETSAAPSNERPLGAWTVPPEKIEAEKREGLSVLCEYDHNAYSKCSPYLNSGDILVWQEAISEEDKSGVFYPDIVSFQQFLRRLVPVEIKLNHPPSYSTLINTQLAENMTYEQLQRYVARLIGDPENYDRIRFTMHSPETKLPYFMKGRKKDRPTLGKLLSPPVPRYVALSRYLYYEYCKYTVTEIEAAHSLQFKLFNERVKPISQHWILMPREIPITPVELFSTCVREIQEVKSNSVHSFPTTPVLPKTEKEKELQERDVLDSDMMFYQDLDPDGAWKELRLVDVWRGRIYNVFDKDHPRTFENSTFEESAEYRIEKIPRPIEGVPLQNQSLIHVHHFTMVRQRSNSVETHGDPFSIYIDHAEFAPGLLRRIAYKLGLSEAAVVDWKLALVRENYVVEVQPGVPLGKQLFEFSLESQYQPNQQYPLKMAFLGLEHAPLLKRPVKRDSRVVILN</sequence>
<dbReference type="Pfam" id="PF14533">
    <property type="entry name" value="USP7_C2"/>
    <property type="match status" value="1"/>
</dbReference>
<dbReference type="InterPro" id="IPR028889">
    <property type="entry name" value="USP"/>
</dbReference>
<dbReference type="VEuPathDB" id="TriTrypDB:ECC02_001212"/>
<dbReference type="VEuPathDB" id="TriTrypDB:TcBrA4_0063690"/>
<dbReference type="PANTHER" id="PTHR24006">
    <property type="entry name" value="UBIQUITIN CARBOXYL-TERMINAL HYDROLASE"/>
    <property type="match status" value="1"/>
</dbReference>
<dbReference type="GO" id="GO:0006508">
    <property type="term" value="P:proteolysis"/>
    <property type="evidence" value="ECO:0007669"/>
    <property type="project" value="UniProtKB-KW"/>
</dbReference>
<name>A0A2V2VMA0_TRYCR</name>
<comment type="similarity">
    <text evidence="2">Belongs to the peptidase C19 family.</text>
</comment>
<organism evidence="10 11">
    <name type="scientific">Trypanosoma cruzi</name>
    <dbReference type="NCBI Taxonomy" id="5693"/>
    <lineage>
        <taxon>Eukaryota</taxon>
        <taxon>Discoba</taxon>
        <taxon>Euglenozoa</taxon>
        <taxon>Kinetoplastea</taxon>
        <taxon>Metakinetoplastina</taxon>
        <taxon>Trypanosomatida</taxon>
        <taxon>Trypanosomatidae</taxon>
        <taxon>Trypanosoma</taxon>
        <taxon>Schizotrypanum</taxon>
    </lineage>
</organism>
<dbReference type="VEuPathDB" id="TriTrypDB:TcCLB.507053.100"/>
<dbReference type="Pfam" id="PF00443">
    <property type="entry name" value="UCH"/>
    <property type="match status" value="1"/>
</dbReference>
<dbReference type="VEuPathDB" id="TriTrypDB:TCDM_03429"/>
<feature type="domain" description="USP" evidence="9">
    <location>
        <begin position="145"/>
        <end position="475"/>
    </location>
</feature>
<keyword evidence="4" id="KW-0645">Protease</keyword>
<keyword evidence="5" id="KW-0833">Ubl conjugation pathway</keyword>
<dbReference type="FunFam" id="3.90.70.10:FF:000171">
    <property type="entry name" value="Clan CA, family C19, ubiquitin hydrolase-like cysteine peptidase"/>
    <property type="match status" value="1"/>
</dbReference>
<dbReference type="VEuPathDB" id="TriTrypDB:C3747_242g50"/>
<evidence type="ECO:0000256" key="5">
    <source>
        <dbReference type="ARBA" id="ARBA00022786"/>
    </source>
</evidence>
<dbReference type="Gene3D" id="3.90.70.10">
    <property type="entry name" value="Cysteine proteinases"/>
    <property type="match status" value="1"/>
</dbReference>
<feature type="region of interest" description="Disordered" evidence="8">
    <location>
        <begin position="705"/>
        <end position="725"/>
    </location>
</feature>
<dbReference type="VEuPathDB" id="TriTrypDB:Tc_MARK_4583"/>
<keyword evidence="7" id="KW-0788">Thiol protease</keyword>
<dbReference type="GO" id="GO:0005829">
    <property type="term" value="C:cytosol"/>
    <property type="evidence" value="ECO:0007669"/>
    <property type="project" value="TreeGrafter"/>
</dbReference>
<dbReference type="SUPFAM" id="SSF48371">
    <property type="entry name" value="ARM repeat"/>
    <property type="match status" value="1"/>
</dbReference>
<evidence type="ECO:0000256" key="4">
    <source>
        <dbReference type="ARBA" id="ARBA00022670"/>
    </source>
</evidence>
<dbReference type="VEuPathDB" id="TriTrypDB:C4B63_2g4"/>
<dbReference type="GO" id="GO:0031647">
    <property type="term" value="P:regulation of protein stability"/>
    <property type="evidence" value="ECO:0007669"/>
    <property type="project" value="TreeGrafter"/>
</dbReference>
<dbReference type="VEuPathDB" id="TriTrypDB:TCSYLVIO_007594"/>
<dbReference type="PANTHER" id="PTHR24006:SF644">
    <property type="entry name" value="UBIQUITIN CARBOXYL-TERMINAL HYDROLASE 7"/>
    <property type="match status" value="1"/>
</dbReference>
<evidence type="ECO:0000256" key="3">
    <source>
        <dbReference type="ARBA" id="ARBA00012759"/>
    </source>
</evidence>
<evidence type="ECO:0000256" key="8">
    <source>
        <dbReference type="SAM" id="MobiDB-lite"/>
    </source>
</evidence>
<dbReference type="OrthoDB" id="289038at2759"/>
<dbReference type="VEuPathDB" id="TriTrypDB:TcCL_ESM00213"/>
<evidence type="ECO:0000259" key="9">
    <source>
        <dbReference type="PROSITE" id="PS50235"/>
    </source>
</evidence>
<dbReference type="VEuPathDB" id="TriTrypDB:BCY84_13892"/>
<dbReference type="VEuPathDB" id="TriTrypDB:TCDM_03428"/>
<dbReference type="PROSITE" id="PS00973">
    <property type="entry name" value="USP_2"/>
    <property type="match status" value="1"/>
</dbReference>
<keyword evidence="6 10" id="KW-0378">Hydrolase</keyword>
<evidence type="ECO:0000256" key="1">
    <source>
        <dbReference type="ARBA" id="ARBA00000707"/>
    </source>
</evidence>
<dbReference type="InterPro" id="IPR029346">
    <property type="entry name" value="USP_C"/>
</dbReference>
<evidence type="ECO:0000256" key="7">
    <source>
        <dbReference type="ARBA" id="ARBA00022807"/>
    </source>
</evidence>
<reference evidence="10 11" key="1">
    <citation type="journal article" date="2018" name="Microb. Genom.">
        <title>Expanding an expanded genome: long-read sequencing of Trypanosoma cruzi.</title>
        <authorList>
            <person name="Berna L."/>
            <person name="Rodriguez M."/>
            <person name="Chiribao M.L."/>
            <person name="Parodi-Talice A."/>
            <person name="Pita S."/>
            <person name="Rijo G."/>
            <person name="Alvarez-Valin F."/>
            <person name="Robello C."/>
        </authorList>
    </citation>
    <scope>NUCLEOTIDE SEQUENCE [LARGE SCALE GENOMIC DNA]</scope>
    <source>
        <strain evidence="10 11">TCC</strain>
    </source>
</reference>
<dbReference type="SUPFAM" id="SSF54001">
    <property type="entry name" value="Cysteine proteinases"/>
    <property type="match status" value="1"/>
</dbReference>
<dbReference type="VEuPathDB" id="TriTrypDB:TcG_02099"/>
<dbReference type="VEuPathDB" id="TriTrypDB:TcCLB.510761.70"/>
<evidence type="ECO:0000313" key="10">
    <source>
        <dbReference type="EMBL" id="PWU97567.1"/>
    </source>
</evidence>
<dbReference type="InterPro" id="IPR038765">
    <property type="entry name" value="Papain-like_cys_pep_sf"/>
</dbReference>